<feature type="compositionally biased region" description="Basic and acidic residues" evidence="5">
    <location>
        <begin position="355"/>
        <end position="366"/>
    </location>
</feature>
<feature type="region of interest" description="Disordered" evidence="5">
    <location>
        <begin position="462"/>
        <end position="569"/>
    </location>
</feature>
<evidence type="ECO:0000313" key="9">
    <source>
        <dbReference type="Proteomes" id="UP000054558"/>
    </source>
</evidence>
<evidence type="ECO:0000256" key="1">
    <source>
        <dbReference type="ARBA" id="ARBA00004123"/>
    </source>
</evidence>
<dbReference type="InterPro" id="IPR012492">
    <property type="entry name" value="RED_C"/>
</dbReference>
<feature type="domain" description="Protein RED C-terminal" evidence="6">
    <location>
        <begin position="534"/>
        <end position="642"/>
    </location>
</feature>
<feature type="compositionally biased region" description="Basic and acidic residues" evidence="5">
    <location>
        <begin position="28"/>
        <end position="60"/>
    </location>
</feature>
<gene>
    <name evidence="8" type="ORF">KFL_000760020</name>
</gene>
<feature type="compositionally biased region" description="Basic and acidic residues" evidence="5">
    <location>
        <begin position="498"/>
        <end position="527"/>
    </location>
</feature>
<dbReference type="OMA" id="WQQTNGY"/>
<feature type="region of interest" description="Disordered" evidence="5">
    <location>
        <begin position="1"/>
        <end position="133"/>
    </location>
</feature>
<sequence length="664" mass="73616">MPAAYETADDEGDFAPISNPLPPPPRPGDSKPPAEEERPLSNDDFRRMVAETPRRGEDKAGKHKNQRRTSGDGEKPKKKWQPKPKEGEETGAGTGSAYRDRAKERREDQNPDYDGASAELGGLHAVPAPGTFSDIHTSDAHKISIENSKYLGGDVEHTHLVKGLDYALLQKVRSELKKSLEEQEEDEDDAKARAKEHRRKEAEEKAMNIRTGVAKSVYQWLIKPTRSNLRASEMFLPGRTSFLFELDDEFAADIPTTLHRSKADCPAPQDLLDASVDALLLDRISRVMSYLRLGSSAKGLKKLKKRDRDLVRPTGVAELRASARDSEEPSPRTDTNNHAKPPKPSLADDDDIFEDAGREYTLEVPEKGGSAKGGEGQENGDRGSYFAEPGKPAPQPEEALLPPPPPPPDAGAVPPQYGDHGPQAPPGGYDGMAYPEVGQGYYQGYPPAEMYPQPADYQYGPVPGAAYPPQGDGYGYEAYPEAPPVPVEDLGPQPLTQADKDKGAASVFRRDDASLRQRDRDEREKDPGFVSDTYAECYPGYGEYNHEVLEGSDEEEDKSKMDLGAKGEKRLQRYDFETQEEYDRYHLEREATPKAAFQFGVKTADGRKTRKTQSKEQKLNNELHRIEKMISAKKDARSKGEEGGEFVRYGEDEEGPGKKQRTGY</sequence>
<organism evidence="8 9">
    <name type="scientific">Klebsormidium nitens</name>
    <name type="common">Green alga</name>
    <name type="synonym">Ulothrix nitens</name>
    <dbReference type="NCBI Taxonomy" id="105231"/>
    <lineage>
        <taxon>Eukaryota</taxon>
        <taxon>Viridiplantae</taxon>
        <taxon>Streptophyta</taxon>
        <taxon>Klebsormidiophyceae</taxon>
        <taxon>Klebsormidiales</taxon>
        <taxon>Klebsormidiaceae</taxon>
        <taxon>Klebsormidium</taxon>
    </lineage>
</organism>
<dbReference type="AlphaFoldDB" id="A0A1Y1HT30"/>
<evidence type="ECO:0000256" key="4">
    <source>
        <dbReference type="ARBA" id="ARBA00023242"/>
    </source>
</evidence>
<comment type="subcellular location">
    <subcellularLocation>
        <location evidence="1">Nucleus</location>
    </subcellularLocation>
</comment>
<dbReference type="EMBL" id="DF237025">
    <property type="protein sequence ID" value="GAQ81273.1"/>
    <property type="molecule type" value="Genomic_DNA"/>
</dbReference>
<dbReference type="InterPro" id="IPR012916">
    <property type="entry name" value="RED_N"/>
</dbReference>
<evidence type="ECO:0000256" key="2">
    <source>
        <dbReference type="ARBA" id="ARBA00006660"/>
    </source>
</evidence>
<feature type="region of interest" description="Disordered" evidence="5">
    <location>
        <begin position="631"/>
        <end position="664"/>
    </location>
</feature>
<dbReference type="InterPro" id="IPR039896">
    <property type="entry name" value="Red-like"/>
</dbReference>
<evidence type="ECO:0000313" key="8">
    <source>
        <dbReference type="EMBL" id="GAQ81273.1"/>
    </source>
</evidence>
<evidence type="ECO:0000259" key="7">
    <source>
        <dbReference type="Pfam" id="PF07808"/>
    </source>
</evidence>
<evidence type="ECO:0000259" key="6">
    <source>
        <dbReference type="Pfam" id="PF07807"/>
    </source>
</evidence>
<feature type="region of interest" description="Disordered" evidence="5">
    <location>
        <begin position="178"/>
        <end position="205"/>
    </location>
</feature>
<dbReference type="Proteomes" id="UP000054558">
    <property type="component" value="Unassembled WGS sequence"/>
</dbReference>
<feature type="compositionally biased region" description="Basic and acidic residues" evidence="5">
    <location>
        <begin position="321"/>
        <end position="337"/>
    </location>
</feature>
<dbReference type="GO" id="GO:0000398">
    <property type="term" value="P:mRNA splicing, via spliceosome"/>
    <property type="evidence" value="ECO:0000318"/>
    <property type="project" value="GO_Central"/>
</dbReference>
<feature type="compositionally biased region" description="Basic and acidic residues" evidence="5">
    <location>
        <begin position="631"/>
        <end position="642"/>
    </location>
</feature>
<evidence type="ECO:0000256" key="3">
    <source>
        <dbReference type="ARBA" id="ARBA00022737"/>
    </source>
</evidence>
<accession>A0A1Y1HT30</accession>
<dbReference type="OrthoDB" id="3366823at2759"/>
<feature type="compositionally biased region" description="Pro residues" evidence="5">
    <location>
        <begin position="391"/>
        <end position="409"/>
    </location>
</feature>
<feature type="compositionally biased region" description="Basic and acidic residues" evidence="5">
    <location>
        <begin position="98"/>
        <end position="109"/>
    </location>
</feature>
<feature type="compositionally biased region" description="Basic and acidic residues" evidence="5">
    <location>
        <begin position="557"/>
        <end position="569"/>
    </location>
</feature>
<dbReference type="PANTHER" id="PTHR12765">
    <property type="entry name" value="RED PROTEIN IK FACTOR CYTOKINE IK"/>
    <property type="match status" value="1"/>
</dbReference>
<protein>
    <recommendedName>
        <fullName evidence="10">RED-like N-terminal domain-containing protein</fullName>
    </recommendedName>
</protein>
<keyword evidence="4" id="KW-0539">Nucleus</keyword>
<dbReference type="STRING" id="105231.A0A1Y1HT30"/>
<dbReference type="GO" id="GO:0005634">
    <property type="term" value="C:nucleus"/>
    <property type="evidence" value="ECO:0000318"/>
    <property type="project" value="GO_Central"/>
</dbReference>
<proteinExistence type="inferred from homology"/>
<keyword evidence="9" id="KW-1185">Reference proteome</keyword>
<comment type="similarity">
    <text evidence="2">Belongs to the RED family.</text>
</comment>
<feature type="domain" description="RED-like N-terminal" evidence="7">
    <location>
        <begin position="77"/>
        <end position="302"/>
    </location>
</feature>
<feature type="region of interest" description="Disordered" evidence="5">
    <location>
        <begin position="311"/>
        <end position="432"/>
    </location>
</feature>
<keyword evidence="3" id="KW-0677">Repeat</keyword>
<evidence type="ECO:0008006" key="10">
    <source>
        <dbReference type="Google" id="ProtNLM"/>
    </source>
</evidence>
<dbReference type="Pfam" id="PF07808">
    <property type="entry name" value="RED_N"/>
    <property type="match status" value="1"/>
</dbReference>
<dbReference type="Pfam" id="PF07807">
    <property type="entry name" value="RED_C"/>
    <property type="match status" value="1"/>
</dbReference>
<name>A0A1Y1HT30_KLENI</name>
<evidence type="ECO:0000256" key="5">
    <source>
        <dbReference type="SAM" id="MobiDB-lite"/>
    </source>
</evidence>
<reference evidence="8 9" key="1">
    <citation type="journal article" date="2014" name="Nat. Commun.">
        <title>Klebsormidium flaccidum genome reveals primary factors for plant terrestrial adaptation.</title>
        <authorList>
            <person name="Hori K."/>
            <person name="Maruyama F."/>
            <person name="Fujisawa T."/>
            <person name="Togashi T."/>
            <person name="Yamamoto N."/>
            <person name="Seo M."/>
            <person name="Sato S."/>
            <person name="Yamada T."/>
            <person name="Mori H."/>
            <person name="Tajima N."/>
            <person name="Moriyama T."/>
            <person name="Ikeuchi M."/>
            <person name="Watanabe M."/>
            <person name="Wada H."/>
            <person name="Kobayashi K."/>
            <person name="Saito M."/>
            <person name="Masuda T."/>
            <person name="Sasaki-Sekimoto Y."/>
            <person name="Mashiguchi K."/>
            <person name="Awai K."/>
            <person name="Shimojima M."/>
            <person name="Masuda S."/>
            <person name="Iwai M."/>
            <person name="Nobusawa T."/>
            <person name="Narise T."/>
            <person name="Kondo S."/>
            <person name="Saito H."/>
            <person name="Sato R."/>
            <person name="Murakawa M."/>
            <person name="Ihara Y."/>
            <person name="Oshima-Yamada Y."/>
            <person name="Ohtaka K."/>
            <person name="Satoh M."/>
            <person name="Sonobe K."/>
            <person name="Ishii M."/>
            <person name="Ohtani R."/>
            <person name="Kanamori-Sato M."/>
            <person name="Honoki R."/>
            <person name="Miyazaki D."/>
            <person name="Mochizuki H."/>
            <person name="Umetsu J."/>
            <person name="Higashi K."/>
            <person name="Shibata D."/>
            <person name="Kamiya Y."/>
            <person name="Sato N."/>
            <person name="Nakamura Y."/>
            <person name="Tabata S."/>
            <person name="Ida S."/>
            <person name="Kurokawa K."/>
            <person name="Ohta H."/>
        </authorList>
    </citation>
    <scope>NUCLEOTIDE SEQUENCE [LARGE SCALE GENOMIC DNA]</scope>
    <source>
        <strain evidence="8 9">NIES-2285</strain>
    </source>
</reference>